<dbReference type="InterPro" id="IPR021454">
    <property type="entry name" value="DUF3105"/>
</dbReference>
<feature type="compositionally biased region" description="Basic and acidic residues" evidence="1">
    <location>
        <begin position="66"/>
        <end position="75"/>
    </location>
</feature>
<protein>
    <recommendedName>
        <fullName evidence="5">DUF3105 domain-containing protein</fullName>
    </recommendedName>
</protein>
<name>A0A0N9IEX9_9PSEU</name>
<dbReference type="KEGG" id="kphy:AOZ06_46520"/>
<dbReference type="PROSITE" id="PS51257">
    <property type="entry name" value="PROKAR_LIPOPROTEIN"/>
    <property type="match status" value="1"/>
</dbReference>
<feature type="compositionally biased region" description="Polar residues" evidence="1">
    <location>
        <begin position="26"/>
        <end position="39"/>
    </location>
</feature>
<dbReference type="Pfam" id="PF11303">
    <property type="entry name" value="DUF3105"/>
    <property type="match status" value="1"/>
</dbReference>
<sequence>MSRTVRIRPILAAGLVLLASACSSGGDSGNQFFPQTDANPSAEPGTPTSKGRPTKQSDAPPPNDADAPKKIKGIEVKPYNARNHVEAPKRVAYDQNPPFGGNHDANWATCSGVVYTKAVRNENMVHSLEHGAVWIAYNPDTLPKSGVSELAQKVEGVPYMVMSPYPGLDKPVSLQSWGHRLKLEDAADPRVDEFISALKLNKATFPEPGATCDNPYFDQDNPPPFESSPAPADAEPVGS</sequence>
<dbReference type="EMBL" id="CP012752">
    <property type="protein sequence ID" value="ALG13334.1"/>
    <property type="molecule type" value="Genomic_DNA"/>
</dbReference>
<evidence type="ECO:0000313" key="4">
    <source>
        <dbReference type="Proteomes" id="UP000063699"/>
    </source>
</evidence>
<keyword evidence="4" id="KW-1185">Reference proteome</keyword>
<evidence type="ECO:0008006" key="5">
    <source>
        <dbReference type="Google" id="ProtNLM"/>
    </source>
</evidence>
<feature type="signal peptide" evidence="2">
    <location>
        <begin position="1"/>
        <end position="21"/>
    </location>
</feature>
<dbReference type="AlphaFoldDB" id="A0A0N9IEX9"/>
<evidence type="ECO:0000256" key="1">
    <source>
        <dbReference type="SAM" id="MobiDB-lite"/>
    </source>
</evidence>
<evidence type="ECO:0000256" key="2">
    <source>
        <dbReference type="SAM" id="SignalP"/>
    </source>
</evidence>
<feature type="region of interest" description="Disordered" evidence="1">
    <location>
        <begin position="204"/>
        <end position="239"/>
    </location>
</feature>
<gene>
    <name evidence="3" type="ORF">AOZ06_46520</name>
</gene>
<feature type="region of interest" description="Disordered" evidence="1">
    <location>
        <begin position="26"/>
        <end position="75"/>
    </location>
</feature>
<keyword evidence="2" id="KW-0732">Signal</keyword>
<accession>A0A0N9IEX9</accession>
<reference evidence="3 4" key="1">
    <citation type="submission" date="2015-07" db="EMBL/GenBank/DDBJ databases">
        <title>Genome sequencing of Kibdelosporangium phytohabitans.</title>
        <authorList>
            <person name="Qin S."/>
            <person name="Xing K."/>
        </authorList>
    </citation>
    <scope>NUCLEOTIDE SEQUENCE [LARGE SCALE GENOMIC DNA]</scope>
    <source>
        <strain evidence="3 4">KLBMP1111</strain>
    </source>
</reference>
<evidence type="ECO:0000313" key="3">
    <source>
        <dbReference type="EMBL" id="ALG13334.1"/>
    </source>
</evidence>
<feature type="chain" id="PRO_5038675054" description="DUF3105 domain-containing protein" evidence="2">
    <location>
        <begin position="22"/>
        <end position="239"/>
    </location>
</feature>
<feature type="compositionally biased region" description="Polar residues" evidence="1">
    <location>
        <begin position="46"/>
        <end position="57"/>
    </location>
</feature>
<dbReference type="STRING" id="860235.AOZ06_46520"/>
<proteinExistence type="predicted"/>
<organism evidence="3 4">
    <name type="scientific">Kibdelosporangium phytohabitans</name>
    <dbReference type="NCBI Taxonomy" id="860235"/>
    <lineage>
        <taxon>Bacteria</taxon>
        <taxon>Bacillati</taxon>
        <taxon>Actinomycetota</taxon>
        <taxon>Actinomycetes</taxon>
        <taxon>Pseudonocardiales</taxon>
        <taxon>Pseudonocardiaceae</taxon>
        <taxon>Kibdelosporangium</taxon>
    </lineage>
</organism>
<dbReference type="Proteomes" id="UP000063699">
    <property type="component" value="Chromosome"/>
</dbReference>